<dbReference type="KEGG" id="ccin:107273410"/>
<organism evidence="4 6">
    <name type="scientific">Cephus cinctus</name>
    <name type="common">Wheat stem sawfly</name>
    <dbReference type="NCBI Taxonomy" id="211228"/>
    <lineage>
        <taxon>Eukaryota</taxon>
        <taxon>Metazoa</taxon>
        <taxon>Ecdysozoa</taxon>
        <taxon>Arthropoda</taxon>
        <taxon>Hexapoda</taxon>
        <taxon>Insecta</taxon>
        <taxon>Pterygota</taxon>
        <taxon>Neoptera</taxon>
        <taxon>Endopterygota</taxon>
        <taxon>Hymenoptera</taxon>
        <taxon>Cephoidea</taxon>
        <taxon>Cephidae</taxon>
        <taxon>Cephus</taxon>
    </lineage>
</organism>
<dbReference type="GeneID" id="107273410"/>
<keyword evidence="3" id="KW-0812">Transmembrane</keyword>
<sequence length="229" mass="24654">MRSTRGSREGETGAEITIKLDGPAKPSLSILIPSVWLCYRERVRTLSEQVIMMECYLITIKSLVFYALLWHVFAEKLSPDQKAPLFARGSGGLSLPTPFESSPAASTRLSPAGPISQSNTPNFGDDVQREETAELKLVGGQLVRTVQGQFSYKSPEGLPISVKYIADENGNRASFSFGTDPGRRSQAFSKLPGPQKAGTSGGLPGQNGGNAYLPPQNPPQVTKGYLPPE</sequence>
<dbReference type="PROSITE" id="PS51155">
    <property type="entry name" value="CHIT_BIND_RR_2"/>
    <property type="match status" value="1"/>
</dbReference>
<feature type="compositionally biased region" description="Polar residues" evidence="2">
    <location>
        <begin position="99"/>
        <end position="122"/>
    </location>
</feature>
<feature type="transmembrane region" description="Helical" evidence="3">
    <location>
        <begin position="50"/>
        <end position="73"/>
    </location>
</feature>
<feature type="compositionally biased region" description="Gly residues" evidence="2">
    <location>
        <begin position="199"/>
        <end position="208"/>
    </location>
</feature>
<proteinExistence type="predicted"/>
<dbReference type="RefSeq" id="XP_024946496.1">
    <property type="nucleotide sequence ID" value="XM_025090728.1"/>
</dbReference>
<protein>
    <submittedName>
        <fullName evidence="5 6">Uncharacterized protein LOC107273410</fullName>
    </submittedName>
</protein>
<dbReference type="RefSeq" id="XP_015607060.1">
    <property type="nucleotide sequence ID" value="XM_015751574.1"/>
</dbReference>
<evidence type="ECO:0000313" key="5">
    <source>
        <dbReference type="RefSeq" id="XP_015607060.1"/>
    </source>
</evidence>
<dbReference type="GO" id="GO:0042302">
    <property type="term" value="F:structural constituent of cuticle"/>
    <property type="evidence" value="ECO:0007669"/>
    <property type="project" value="UniProtKB-UniRule"/>
</dbReference>
<evidence type="ECO:0000313" key="7">
    <source>
        <dbReference type="RefSeq" id="XP_024946496.1"/>
    </source>
</evidence>
<dbReference type="Proteomes" id="UP000694920">
    <property type="component" value="Unplaced"/>
</dbReference>
<keyword evidence="3" id="KW-0472">Membrane</keyword>
<evidence type="ECO:0000256" key="1">
    <source>
        <dbReference type="PROSITE-ProRule" id="PRU00497"/>
    </source>
</evidence>
<keyword evidence="4" id="KW-1185">Reference proteome</keyword>
<keyword evidence="3" id="KW-1133">Transmembrane helix</keyword>
<name>A0AAJ7RSV9_CEPCN</name>
<dbReference type="RefSeq" id="XP_024946495.1">
    <property type="nucleotide sequence ID" value="XM_025090727.1"/>
</dbReference>
<evidence type="ECO:0000313" key="4">
    <source>
        <dbReference type="Proteomes" id="UP000694920"/>
    </source>
</evidence>
<feature type="region of interest" description="Disordered" evidence="2">
    <location>
        <begin position="174"/>
        <end position="229"/>
    </location>
</feature>
<feature type="region of interest" description="Disordered" evidence="2">
    <location>
        <begin position="97"/>
        <end position="123"/>
    </location>
</feature>
<evidence type="ECO:0000256" key="2">
    <source>
        <dbReference type="SAM" id="MobiDB-lite"/>
    </source>
</evidence>
<reference evidence="5 6" key="1">
    <citation type="submission" date="2025-04" db="UniProtKB">
        <authorList>
            <consortium name="RefSeq"/>
        </authorList>
    </citation>
    <scope>IDENTIFICATION</scope>
</reference>
<gene>
    <name evidence="5 6 7" type="primary">LOC107273410</name>
</gene>
<dbReference type="Pfam" id="PF00379">
    <property type="entry name" value="Chitin_bind_4"/>
    <property type="match status" value="1"/>
</dbReference>
<dbReference type="AlphaFoldDB" id="A0AAJ7RSV9"/>
<keyword evidence="1" id="KW-0193">Cuticle</keyword>
<dbReference type="InterPro" id="IPR000618">
    <property type="entry name" value="Insect_cuticle"/>
</dbReference>
<evidence type="ECO:0000313" key="6">
    <source>
        <dbReference type="RefSeq" id="XP_024946495.1"/>
    </source>
</evidence>
<evidence type="ECO:0000256" key="3">
    <source>
        <dbReference type="SAM" id="Phobius"/>
    </source>
</evidence>
<accession>A0AAJ7RSV9</accession>